<reference evidence="13" key="1">
    <citation type="submission" date="2017-02" db="EMBL/GenBank/DDBJ databases">
        <authorList>
            <person name="Varghese N."/>
            <person name="Submissions S."/>
        </authorList>
    </citation>
    <scope>NUCLEOTIDE SEQUENCE [LARGE SCALE GENOMIC DNA]</scope>
    <source>
        <strain evidence="13">DSM 23966</strain>
    </source>
</reference>
<keyword evidence="5 10" id="KW-0479">Metal-binding</keyword>
<dbReference type="FunFam" id="3.60.15.10:FF:000002">
    <property type="entry name" value="Ribonuclease Z"/>
    <property type="match status" value="1"/>
</dbReference>
<feature type="binding site" evidence="10">
    <location>
        <position position="211"/>
    </location>
    <ligand>
        <name>Zn(2+)</name>
        <dbReference type="ChEBI" id="CHEBI:29105"/>
        <label>2</label>
        <note>catalytic</note>
    </ligand>
</feature>
<gene>
    <name evidence="10" type="primary">rnz</name>
    <name evidence="12" type="ORF">SAMN04244570_0759</name>
</gene>
<feature type="domain" description="Metallo-beta-lactamase" evidence="11">
    <location>
        <begin position="17"/>
        <end position="209"/>
    </location>
</feature>
<dbReference type="GO" id="GO:0008270">
    <property type="term" value="F:zinc ion binding"/>
    <property type="evidence" value="ECO:0007669"/>
    <property type="project" value="UniProtKB-UniRule"/>
</dbReference>
<feature type="binding site" evidence="10">
    <location>
        <position position="65"/>
    </location>
    <ligand>
        <name>Zn(2+)</name>
        <dbReference type="ChEBI" id="CHEBI:29105"/>
        <label>1</label>
        <note>catalytic</note>
    </ligand>
</feature>
<dbReference type="Pfam" id="PF23023">
    <property type="entry name" value="Anti-Pycsar_Apyc1"/>
    <property type="match status" value="1"/>
</dbReference>
<feature type="binding site" evidence="10">
    <location>
        <position position="63"/>
    </location>
    <ligand>
        <name>Zn(2+)</name>
        <dbReference type="ChEBI" id="CHEBI:29105"/>
        <label>1</label>
        <note>catalytic</note>
    </ligand>
</feature>
<comment type="cofactor">
    <cofactor evidence="10">
        <name>Zn(2+)</name>
        <dbReference type="ChEBI" id="CHEBI:29105"/>
    </cofactor>
    <text evidence="10">Binds 2 Zn(2+) ions.</text>
</comment>
<feature type="binding site" evidence="10">
    <location>
        <position position="269"/>
    </location>
    <ligand>
        <name>Zn(2+)</name>
        <dbReference type="ChEBI" id="CHEBI:29105"/>
        <label>2</label>
        <note>catalytic</note>
    </ligand>
</feature>
<feature type="binding site" evidence="10">
    <location>
        <position position="211"/>
    </location>
    <ligand>
        <name>Zn(2+)</name>
        <dbReference type="ChEBI" id="CHEBI:29105"/>
        <label>1</label>
        <note>catalytic</note>
    </ligand>
</feature>
<dbReference type="EMBL" id="FUYJ01000001">
    <property type="protein sequence ID" value="SKA88894.1"/>
    <property type="molecule type" value="Genomic_DNA"/>
</dbReference>
<dbReference type="InterPro" id="IPR001279">
    <property type="entry name" value="Metallo-B-lactamas"/>
</dbReference>
<keyword evidence="13" id="KW-1185">Reference proteome</keyword>
<dbReference type="PANTHER" id="PTHR46018:SF2">
    <property type="entry name" value="ZINC PHOSPHODIESTERASE ELAC PROTEIN 1"/>
    <property type="match status" value="1"/>
</dbReference>
<keyword evidence="7 10" id="KW-0378">Hydrolase</keyword>
<dbReference type="HAMAP" id="MF_01818">
    <property type="entry name" value="RNase_Z_BN"/>
    <property type="match status" value="1"/>
</dbReference>
<evidence type="ECO:0000256" key="9">
    <source>
        <dbReference type="ARBA" id="ARBA00057812"/>
    </source>
</evidence>
<evidence type="ECO:0000259" key="11">
    <source>
        <dbReference type="SMART" id="SM00849"/>
    </source>
</evidence>
<accession>A0A1T4XHB0</accession>
<evidence type="ECO:0000313" key="12">
    <source>
        <dbReference type="EMBL" id="SKA88894.1"/>
    </source>
</evidence>
<dbReference type="NCBIfam" id="TIGR02651">
    <property type="entry name" value="RNase_Z"/>
    <property type="match status" value="1"/>
</dbReference>
<evidence type="ECO:0000256" key="1">
    <source>
        <dbReference type="ARBA" id="ARBA00011738"/>
    </source>
</evidence>
<dbReference type="EC" id="3.1.26.11" evidence="2 10"/>
<feature type="binding site" evidence="10">
    <location>
        <position position="68"/>
    </location>
    <ligand>
        <name>Zn(2+)</name>
        <dbReference type="ChEBI" id="CHEBI:29105"/>
        <label>2</label>
        <note>catalytic</note>
    </ligand>
</feature>
<evidence type="ECO:0000256" key="8">
    <source>
        <dbReference type="ARBA" id="ARBA00022833"/>
    </source>
</evidence>
<sequence length="315" mass="35300">MDIEFLGTGAGMPSKQRNTSSLVLDLTDENRENWLFDCGEATQHQMLYSAIKPRKITKIFITHLHGDHIFGLPGFLSSRAFLGGEASVDLYGPAGLKEWLQHTYQITGTHLPYELNIHEVADGLIFESDQFKVYAMEVQHVVKSYGYRIEQKDLPGTLLIDRAIEQGVPKGPLLQRLKEGQDIELDNGKTVFSRDVTSERKNGFIITVIGDTSYCQSSIDLAQNADILIHEATFTKEYAKGAREYGHSTIVDAAQIAKEAHVKNLIVNHISARFMPGEMAAFFAEGEAVFPQLSIAEDFMRFQWKNGQLTCLTKK</sequence>
<dbReference type="NCBIfam" id="NF000801">
    <property type="entry name" value="PRK00055.1-3"/>
    <property type="match status" value="1"/>
</dbReference>
<evidence type="ECO:0000256" key="3">
    <source>
        <dbReference type="ARBA" id="ARBA00022694"/>
    </source>
</evidence>
<dbReference type="CDD" id="cd07717">
    <property type="entry name" value="RNaseZ_ZiPD-like_MBL-fold"/>
    <property type="match status" value="1"/>
</dbReference>
<evidence type="ECO:0000256" key="4">
    <source>
        <dbReference type="ARBA" id="ARBA00022722"/>
    </source>
</evidence>
<dbReference type="GO" id="GO:0042781">
    <property type="term" value="F:3'-tRNA processing endoribonuclease activity"/>
    <property type="evidence" value="ECO:0007669"/>
    <property type="project" value="UniProtKB-UniRule"/>
</dbReference>
<feature type="active site" description="Proton acceptor" evidence="10">
    <location>
        <position position="67"/>
    </location>
</feature>
<dbReference type="InterPro" id="IPR036866">
    <property type="entry name" value="RibonucZ/Hydroxyglut_hydro"/>
</dbReference>
<dbReference type="Gene3D" id="3.60.15.10">
    <property type="entry name" value="Ribonuclease Z/Hydroxyacylglutathione hydrolase-like"/>
    <property type="match status" value="1"/>
</dbReference>
<comment type="catalytic activity">
    <reaction evidence="10">
        <text>Endonucleolytic cleavage of RNA, removing extra 3' nucleotides from tRNA precursor, generating 3' termini of tRNAs. A 3'-hydroxy group is left at the tRNA terminus and a 5'-phosphoryl group is left at the trailer molecule.</text>
        <dbReference type="EC" id="3.1.26.11"/>
    </reaction>
</comment>
<comment type="function">
    <text evidence="9 10">Zinc phosphodiesterase, which displays some tRNA 3'-processing endonuclease activity. Probably involved in tRNA maturation, by removing a 3'-trailer from precursor tRNA.</text>
</comment>
<keyword evidence="4 10" id="KW-0540">Nuclease</keyword>
<evidence type="ECO:0000313" key="13">
    <source>
        <dbReference type="Proteomes" id="UP000190042"/>
    </source>
</evidence>
<keyword evidence="6 10" id="KW-0255">Endonuclease</keyword>
<keyword evidence="8 10" id="KW-0862">Zinc</keyword>
<dbReference type="SMART" id="SM00849">
    <property type="entry name" value="Lactamase_B"/>
    <property type="match status" value="1"/>
</dbReference>
<evidence type="ECO:0000256" key="7">
    <source>
        <dbReference type="ARBA" id="ARBA00022801"/>
    </source>
</evidence>
<dbReference type="AlphaFoldDB" id="A0A1T4XHB0"/>
<evidence type="ECO:0000256" key="10">
    <source>
        <dbReference type="HAMAP-Rule" id="MF_01818"/>
    </source>
</evidence>
<dbReference type="InterPro" id="IPR013471">
    <property type="entry name" value="RNase_Z/BN"/>
</dbReference>
<dbReference type="PANTHER" id="PTHR46018">
    <property type="entry name" value="ZINC PHOSPHODIESTERASE ELAC PROTEIN 1"/>
    <property type="match status" value="1"/>
</dbReference>
<dbReference type="Proteomes" id="UP000190042">
    <property type="component" value="Unassembled WGS sequence"/>
</dbReference>
<feature type="binding site" evidence="10">
    <location>
        <position position="140"/>
    </location>
    <ligand>
        <name>Zn(2+)</name>
        <dbReference type="ChEBI" id="CHEBI:29105"/>
        <label>1</label>
        <note>catalytic</note>
    </ligand>
</feature>
<comment type="subunit">
    <text evidence="1 10">Homodimer.</text>
</comment>
<name>A0A1T4XHB0_9BACL</name>
<keyword evidence="3 10" id="KW-0819">tRNA processing</keyword>
<protein>
    <recommendedName>
        <fullName evidence="2 10">Ribonuclease Z</fullName>
        <shortName evidence="10">RNase Z</shortName>
        <ecNumber evidence="2 10">3.1.26.11</ecNumber>
    </recommendedName>
    <alternativeName>
        <fullName evidence="10">tRNA 3 endonuclease</fullName>
    </alternativeName>
    <alternativeName>
        <fullName evidence="10">tRNase Z</fullName>
    </alternativeName>
</protein>
<evidence type="ECO:0000256" key="6">
    <source>
        <dbReference type="ARBA" id="ARBA00022759"/>
    </source>
</evidence>
<organism evidence="12 13">
    <name type="scientific">Sporosarcina newyorkensis</name>
    <dbReference type="NCBI Taxonomy" id="759851"/>
    <lineage>
        <taxon>Bacteria</taxon>
        <taxon>Bacillati</taxon>
        <taxon>Bacillota</taxon>
        <taxon>Bacilli</taxon>
        <taxon>Bacillales</taxon>
        <taxon>Caryophanaceae</taxon>
        <taxon>Sporosarcina</taxon>
    </lineage>
</organism>
<proteinExistence type="inferred from homology"/>
<evidence type="ECO:0000256" key="5">
    <source>
        <dbReference type="ARBA" id="ARBA00022723"/>
    </source>
</evidence>
<comment type="similarity">
    <text evidence="10">Belongs to the RNase Z family.</text>
</comment>
<evidence type="ECO:0000256" key="2">
    <source>
        <dbReference type="ARBA" id="ARBA00012477"/>
    </source>
</evidence>
<dbReference type="GO" id="GO:0042802">
    <property type="term" value="F:identical protein binding"/>
    <property type="evidence" value="ECO:0007669"/>
    <property type="project" value="UniProtKB-ARBA"/>
</dbReference>
<feature type="binding site" evidence="10">
    <location>
        <position position="67"/>
    </location>
    <ligand>
        <name>Zn(2+)</name>
        <dbReference type="ChEBI" id="CHEBI:29105"/>
        <label>2</label>
        <note>catalytic</note>
    </ligand>
</feature>
<dbReference type="SUPFAM" id="SSF56281">
    <property type="entry name" value="Metallo-hydrolase/oxidoreductase"/>
    <property type="match status" value="1"/>
</dbReference>
<dbReference type="RefSeq" id="WP_078816594.1">
    <property type="nucleotide sequence ID" value="NZ_FUYJ01000001.1"/>
</dbReference>